<dbReference type="Pfam" id="PF03963">
    <property type="entry name" value="FlgD"/>
    <property type="match status" value="1"/>
</dbReference>
<proteinExistence type="inferred from homology"/>
<name>A0A347UL95_9RHOB</name>
<keyword evidence="7" id="KW-0966">Cell projection</keyword>
<evidence type="ECO:0000256" key="2">
    <source>
        <dbReference type="ARBA" id="ARBA00016013"/>
    </source>
</evidence>
<dbReference type="EMBL" id="CP032125">
    <property type="protein sequence ID" value="AXX99623.1"/>
    <property type="molecule type" value="Genomic_DNA"/>
</dbReference>
<dbReference type="NCBIfam" id="NF009453">
    <property type="entry name" value="PRK12813.1"/>
    <property type="match status" value="1"/>
</dbReference>
<reference evidence="7 8" key="1">
    <citation type="submission" date="2018-09" db="EMBL/GenBank/DDBJ databases">
        <title>Profundibacter amoris BAR1 gen. nov., sp. nov., a new member of the Roseobacter clade isolated at Lokis Castle Vent Field on the Arctic Mid-Oceanic Ridge.</title>
        <authorList>
            <person name="Le Moine Bauer S."/>
            <person name="Sjoeberg A.G."/>
            <person name="L'Haridon S."/>
            <person name="Stokke R."/>
            <person name="Roalkvam I."/>
            <person name="Steen I.H."/>
            <person name="Dahle H."/>
        </authorList>
    </citation>
    <scope>NUCLEOTIDE SEQUENCE [LARGE SCALE GENOMIC DNA]</scope>
    <source>
        <strain evidence="7 8">BAR1</strain>
    </source>
</reference>
<evidence type="ECO:0000256" key="1">
    <source>
        <dbReference type="ARBA" id="ARBA00010577"/>
    </source>
</evidence>
<protein>
    <recommendedName>
        <fullName evidence="2 5">Basal-body rod modification protein FlgD</fullName>
    </recommendedName>
</protein>
<dbReference type="AlphaFoldDB" id="A0A347UL95"/>
<dbReference type="Proteomes" id="UP000261704">
    <property type="component" value="Chromosome"/>
</dbReference>
<evidence type="ECO:0000313" key="8">
    <source>
        <dbReference type="Proteomes" id="UP000261704"/>
    </source>
</evidence>
<evidence type="ECO:0000259" key="6">
    <source>
        <dbReference type="Pfam" id="PF13860"/>
    </source>
</evidence>
<evidence type="ECO:0000256" key="4">
    <source>
        <dbReference type="ARBA" id="ARBA00024746"/>
    </source>
</evidence>
<keyword evidence="8" id="KW-1185">Reference proteome</keyword>
<dbReference type="InterPro" id="IPR005648">
    <property type="entry name" value="FlgD"/>
</dbReference>
<sequence length="220" mass="23137">MQVTNTTASQAATQTGNAATDTTAVNSDYDVFLQLLTAQVKNQDPLDPMSSDDFSSQLAQFSAVEQQVKTNDLLEALGVQMSVMGMGEMATWIGLDARAAAAASFDGSPISISPNPAASADRAVLVVRDSSGNEVQRQDFTPSTDEIQWAGVDGNGAPFASGLYTFEVESYSGDELIATTKAEIYSRVLEAKSRNGETILVLEGGVEVPSTSVSALRDPV</sequence>
<organism evidence="7 8">
    <name type="scientific">Profundibacter amoris</name>
    <dbReference type="NCBI Taxonomy" id="2171755"/>
    <lineage>
        <taxon>Bacteria</taxon>
        <taxon>Pseudomonadati</taxon>
        <taxon>Pseudomonadota</taxon>
        <taxon>Alphaproteobacteria</taxon>
        <taxon>Rhodobacterales</taxon>
        <taxon>Paracoccaceae</taxon>
        <taxon>Profundibacter</taxon>
    </lineage>
</organism>
<dbReference type="Pfam" id="PF13860">
    <property type="entry name" value="FlgD_ig"/>
    <property type="match status" value="1"/>
</dbReference>
<keyword evidence="3 5" id="KW-1005">Bacterial flagellum biogenesis</keyword>
<feature type="domain" description="FlgD/Vpr Ig-like" evidence="6">
    <location>
        <begin position="105"/>
        <end position="174"/>
    </location>
</feature>
<comment type="function">
    <text evidence="4 5">Required for flagellar hook formation. May act as a scaffolding protein.</text>
</comment>
<dbReference type="OrthoDB" id="9785233at2"/>
<dbReference type="RefSeq" id="WP_118944274.1">
    <property type="nucleotide sequence ID" value="NZ_CP032125.1"/>
</dbReference>
<keyword evidence="7" id="KW-0282">Flagellum</keyword>
<evidence type="ECO:0000313" key="7">
    <source>
        <dbReference type="EMBL" id="AXX99623.1"/>
    </source>
</evidence>
<dbReference type="GO" id="GO:0044781">
    <property type="term" value="P:bacterial-type flagellum organization"/>
    <property type="evidence" value="ECO:0007669"/>
    <property type="project" value="UniProtKB-UniRule"/>
</dbReference>
<dbReference type="InterPro" id="IPR025965">
    <property type="entry name" value="FlgD/Vpr_Ig-like"/>
</dbReference>
<evidence type="ECO:0000256" key="5">
    <source>
        <dbReference type="RuleBase" id="RU362076"/>
    </source>
</evidence>
<gene>
    <name evidence="7" type="primary">flgD</name>
    <name evidence="7" type="ORF">BAR1_17800</name>
</gene>
<dbReference type="Gene3D" id="2.60.40.4070">
    <property type="match status" value="1"/>
</dbReference>
<evidence type="ECO:0000256" key="3">
    <source>
        <dbReference type="ARBA" id="ARBA00022795"/>
    </source>
</evidence>
<keyword evidence="7" id="KW-0969">Cilium</keyword>
<comment type="similarity">
    <text evidence="1 5">Belongs to the FlgD family.</text>
</comment>
<accession>A0A347UL95</accession>
<dbReference type="KEGG" id="pamo:BAR1_17800"/>